<name>Q1LSR8_BAUCH</name>
<feature type="transmembrane region" description="Helical" evidence="3">
    <location>
        <begin position="7"/>
        <end position="30"/>
    </location>
</feature>
<dbReference type="NCBIfam" id="NF002490">
    <property type="entry name" value="PRK01777.1"/>
    <property type="match status" value="1"/>
</dbReference>
<sequence>MLLYQKIVHYLIKIIQFIVSNIIVKVVYALPNHQYILSLLLPKSSSVEQAIEASGILSLQPEIDLIKINKVGIFSKIISLKEPLSNGDRIEIYRPLLINPKDRIRLRTL</sequence>
<dbReference type="KEGG" id="bci:BCI_0567"/>
<proteinExistence type="inferred from homology"/>
<evidence type="ECO:0000256" key="2">
    <source>
        <dbReference type="HAMAP-Rule" id="MF_00460"/>
    </source>
</evidence>
<dbReference type="EMBL" id="CP000238">
    <property type="protein sequence ID" value="ABF13948.1"/>
    <property type="molecule type" value="Genomic_DNA"/>
</dbReference>
<evidence type="ECO:0000313" key="4">
    <source>
        <dbReference type="EMBL" id="ABF13948.1"/>
    </source>
</evidence>
<dbReference type="Pfam" id="PF03658">
    <property type="entry name" value="Ub-RnfH"/>
    <property type="match status" value="1"/>
</dbReference>
<gene>
    <name evidence="4" type="ordered locus">BCI_0567</name>
</gene>
<keyword evidence="3" id="KW-0472">Membrane</keyword>
<reference evidence="4 5" key="1">
    <citation type="journal article" date="2006" name="PLoS Biol.">
        <title>Metabolic complementarity and genomics of the dual bacterial symbiosis of sharpshooters.</title>
        <authorList>
            <person name="Wu D."/>
            <person name="Daugherty S.C."/>
            <person name="Van Aken S.E."/>
            <person name="Pai G.H."/>
            <person name="Watkins K.L."/>
            <person name="Khouri H."/>
            <person name="Tallon L.J."/>
            <person name="Zaborsky J.M."/>
            <person name="Dunbar H.E."/>
            <person name="Tran P.L."/>
            <person name="Moran N.A."/>
            <person name="Eisen J.A."/>
        </authorList>
    </citation>
    <scope>NUCLEOTIDE SEQUENCE [LARGE SCALE GENOMIC DNA]</scope>
    <source>
        <strain evidence="4">Hc</strain>
    </source>
</reference>
<dbReference type="InterPro" id="IPR016155">
    <property type="entry name" value="Mopterin_synth/thiamin_S_b"/>
</dbReference>
<dbReference type="HOGENOM" id="CLU_150721_1_0_6"/>
<evidence type="ECO:0000313" key="5">
    <source>
        <dbReference type="Proteomes" id="UP000002427"/>
    </source>
</evidence>
<dbReference type="PANTHER" id="PTHR37483:SF1">
    <property type="entry name" value="UPF0125 PROTEIN RATB"/>
    <property type="match status" value="1"/>
</dbReference>
<accession>Q1LSR8</accession>
<dbReference type="Proteomes" id="UP000002427">
    <property type="component" value="Chromosome"/>
</dbReference>
<keyword evidence="3" id="KW-0812">Transmembrane</keyword>
<evidence type="ECO:0000256" key="1">
    <source>
        <dbReference type="ARBA" id="ARBA00010645"/>
    </source>
</evidence>
<dbReference type="InterPro" id="IPR037021">
    <property type="entry name" value="RnfH_sf"/>
</dbReference>
<dbReference type="PANTHER" id="PTHR37483">
    <property type="entry name" value="UPF0125 PROTEIN RATB"/>
    <property type="match status" value="1"/>
</dbReference>
<dbReference type="HAMAP" id="MF_00460">
    <property type="entry name" value="UPF0125_RnfH"/>
    <property type="match status" value="1"/>
</dbReference>
<dbReference type="AlphaFoldDB" id="Q1LSR8"/>
<dbReference type="Gene3D" id="3.10.20.280">
    <property type="entry name" value="RnfH-like"/>
    <property type="match status" value="1"/>
</dbReference>
<evidence type="ECO:0000256" key="3">
    <source>
        <dbReference type="SAM" id="Phobius"/>
    </source>
</evidence>
<comment type="similarity">
    <text evidence="1 2">Belongs to the UPF0125 (RnfH) family.</text>
</comment>
<protein>
    <recommendedName>
        <fullName evidence="2">UPF0125 protein BCI_0567</fullName>
    </recommendedName>
</protein>
<organism evidence="4 5">
    <name type="scientific">Baumannia cicadellinicola subsp. Homalodisca coagulata</name>
    <dbReference type="NCBI Taxonomy" id="374463"/>
    <lineage>
        <taxon>Bacteria</taxon>
        <taxon>Pseudomonadati</taxon>
        <taxon>Pseudomonadota</taxon>
        <taxon>Gammaproteobacteria</taxon>
        <taxon>Candidatus Palibaumannia</taxon>
    </lineage>
</organism>
<keyword evidence="5" id="KW-1185">Reference proteome</keyword>
<keyword evidence="3" id="KW-1133">Transmembrane helix</keyword>
<dbReference type="STRING" id="374463.BCI_0567"/>
<dbReference type="SUPFAM" id="SSF54285">
    <property type="entry name" value="MoaD/ThiS"/>
    <property type="match status" value="1"/>
</dbReference>
<dbReference type="InterPro" id="IPR005346">
    <property type="entry name" value="RnfH"/>
</dbReference>